<dbReference type="Pfam" id="PF02141">
    <property type="entry name" value="DENN"/>
    <property type="match status" value="1"/>
</dbReference>
<dbReference type="GO" id="GO:0032456">
    <property type="term" value="P:endocytic recycling"/>
    <property type="evidence" value="ECO:0007669"/>
    <property type="project" value="TreeGrafter"/>
</dbReference>
<feature type="region of interest" description="Disordered" evidence="4">
    <location>
        <begin position="523"/>
        <end position="555"/>
    </location>
</feature>
<dbReference type="InterPro" id="IPR040032">
    <property type="entry name" value="DENND1A/B/C"/>
</dbReference>
<dbReference type="PANTHER" id="PTHR13196:SF14">
    <property type="entry name" value="UDENN DOMAIN-CONTAINING PROTEIN"/>
    <property type="match status" value="1"/>
</dbReference>
<feature type="compositionally biased region" description="Polar residues" evidence="4">
    <location>
        <begin position="525"/>
        <end position="536"/>
    </location>
</feature>
<proteinExistence type="predicted"/>
<dbReference type="SMART" id="SM00800">
    <property type="entry name" value="uDENN"/>
    <property type="match status" value="1"/>
</dbReference>
<dbReference type="Gene3D" id="3.30.450.200">
    <property type="match status" value="1"/>
</dbReference>
<dbReference type="InterPro" id="IPR043153">
    <property type="entry name" value="DENN_C"/>
</dbReference>
<dbReference type="Proteomes" id="UP000515158">
    <property type="component" value="Unplaced"/>
</dbReference>
<dbReference type="RefSeq" id="XP_034256007.1">
    <property type="nucleotide sequence ID" value="XM_034400116.1"/>
</dbReference>
<reference evidence="7" key="1">
    <citation type="submission" date="2025-08" db="UniProtKB">
        <authorList>
            <consortium name="RefSeq"/>
        </authorList>
    </citation>
    <scope>IDENTIFICATION</scope>
    <source>
        <tissue evidence="7">Total insect</tissue>
    </source>
</reference>
<keyword evidence="2" id="KW-0344">Guanine-nucleotide releasing factor</keyword>
<feature type="region of interest" description="Disordered" evidence="4">
    <location>
        <begin position="454"/>
        <end position="498"/>
    </location>
</feature>
<name>A0A6P9ACT3_THRPL</name>
<dbReference type="Gene3D" id="3.40.50.11500">
    <property type="match status" value="1"/>
</dbReference>
<comment type="subcellular location">
    <subcellularLocation>
        <location evidence="1">Cytoplasmic vesicle</location>
        <location evidence="1">Clathrin-coated vesicle</location>
    </subcellularLocation>
</comment>
<dbReference type="InterPro" id="IPR005113">
    <property type="entry name" value="uDENN_dom"/>
</dbReference>
<dbReference type="GO" id="GO:0005085">
    <property type="term" value="F:guanyl-nucleotide exchange factor activity"/>
    <property type="evidence" value="ECO:0007669"/>
    <property type="project" value="UniProtKB-KW"/>
</dbReference>
<evidence type="ECO:0000313" key="6">
    <source>
        <dbReference type="Proteomes" id="UP000515158"/>
    </source>
</evidence>
<organism evidence="7">
    <name type="scientific">Thrips palmi</name>
    <name type="common">Melon thrips</name>
    <dbReference type="NCBI Taxonomy" id="161013"/>
    <lineage>
        <taxon>Eukaryota</taxon>
        <taxon>Metazoa</taxon>
        <taxon>Ecdysozoa</taxon>
        <taxon>Arthropoda</taxon>
        <taxon>Hexapoda</taxon>
        <taxon>Insecta</taxon>
        <taxon>Pterygota</taxon>
        <taxon>Neoptera</taxon>
        <taxon>Paraneoptera</taxon>
        <taxon>Thysanoptera</taxon>
        <taxon>Terebrantia</taxon>
        <taxon>Thripoidea</taxon>
        <taxon>Thripidae</taxon>
        <taxon>Thrips</taxon>
    </lineage>
</organism>
<dbReference type="AlphaFoldDB" id="A0A6P9ACT3"/>
<keyword evidence="6" id="KW-1185">Reference proteome</keyword>
<dbReference type="InterPro" id="IPR001194">
    <property type="entry name" value="cDENN_dom"/>
</dbReference>
<dbReference type="GO" id="GO:0005829">
    <property type="term" value="C:cytosol"/>
    <property type="evidence" value="ECO:0007669"/>
    <property type="project" value="TreeGrafter"/>
</dbReference>
<dbReference type="Gene3D" id="6.10.140.1000">
    <property type="match status" value="1"/>
</dbReference>
<dbReference type="OrthoDB" id="206724at2759"/>
<keyword evidence="3" id="KW-0968">Cytoplasmic vesicle</keyword>
<evidence type="ECO:0000259" key="5">
    <source>
        <dbReference type="PROSITE" id="PS50211"/>
    </source>
</evidence>
<dbReference type="GO" id="GO:1901981">
    <property type="term" value="F:phosphatidylinositol phosphate binding"/>
    <property type="evidence" value="ECO:0007669"/>
    <property type="project" value="TreeGrafter"/>
</dbReference>
<protein>
    <submittedName>
        <fullName evidence="7">DENN domain-containing protein 1A-like isoform X3</fullName>
    </submittedName>
</protein>
<dbReference type="FunFam" id="3.40.50.11500:FF:000001">
    <property type="entry name" value="Putative DENN domain-containing protein 1A"/>
    <property type="match status" value="1"/>
</dbReference>
<evidence type="ECO:0000256" key="1">
    <source>
        <dbReference type="ARBA" id="ARBA00004132"/>
    </source>
</evidence>
<dbReference type="InterPro" id="IPR037516">
    <property type="entry name" value="Tripartite_DENN"/>
</dbReference>
<dbReference type="Pfam" id="PF03456">
    <property type="entry name" value="uDENN"/>
    <property type="match status" value="1"/>
</dbReference>
<dbReference type="SMART" id="SM00799">
    <property type="entry name" value="DENN"/>
    <property type="match status" value="1"/>
</dbReference>
<accession>A0A6P9ACT3</accession>
<dbReference type="PANTHER" id="PTHR13196">
    <property type="entry name" value="DENN DOMAIN-CONTAINING"/>
    <property type="match status" value="1"/>
</dbReference>
<evidence type="ECO:0000256" key="4">
    <source>
        <dbReference type="SAM" id="MobiDB-lite"/>
    </source>
</evidence>
<dbReference type="GO" id="GO:0006897">
    <property type="term" value="P:endocytosis"/>
    <property type="evidence" value="ECO:0007669"/>
    <property type="project" value="TreeGrafter"/>
</dbReference>
<dbReference type="GeneID" id="117653996"/>
<dbReference type="Pfam" id="PF03455">
    <property type="entry name" value="dDENN"/>
    <property type="match status" value="1"/>
</dbReference>
<evidence type="ECO:0000256" key="3">
    <source>
        <dbReference type="ARBA" id="ARBA00023329"/>
    </source>
</evidence>
<dbReference type="FunFam" id="3.30.450.200:FF:000003">
    <property type="entry name" value="DENN domain containing 1A"/>
    <property type="match status" value="1"/>
</dbReference>
<evidence type="ECO:0000313" key="7">
    <source>
        <dbReference type="RefSeq" id="XP_034256007.1"/>
    </source>
</evidence>
<dbReference type="SMART" id="SM00801">
    <property type="entry name" value="dDENN"/>
    <property type="match status" value="1"/>
</dbReference>
<gene>
    <name evidence="7" type="primary">LOC117653996</name>
</gene>
<evidence type="ECO:0000256" key="2">
    <source>
        <dbReference type="ARBA" id="ARBA00022658"/>
    </source>
</evidence>
<sequence>MGSRIRENVTHLFQCFCEVVQPQPPDKEPWIIQKFPELYKDEEILKSVPKFAYPCEFVNTDNTVIQHYSFVLTNIDSKWTFGFCRHDPKTETALVLLSYLPWHKSFYKLLDIIGEMVISSKSGAEQLWTFLDAVYNSIVPEQGGSLQVPYNHGLSNFICHAPNQLLLPSIPENHNLNEYYSAVGCMNMMVIFASMLYERRIVFISTRLHKLSACVQAANAIIYPMNWQHIFIPVLPHSLIDYLLAPMPFLIGVPTSTFKKVRRSDMGEVVVLDADADVLETPFNDLESIPVDVVNSLKRELRNQVSVGDGVSRAFLRALVQLIGGYRDALKFHQGERITFNSDAFVESRPTSMQPFLRKMLQLQIFQQFIEERLDMLNAGLGFSDEFEIEACNYSDKTSGKLRQQYKEWLSTVKKEGSAFFKSVKSKANPAMKSAVKSVKDRGKDVRTAYKGIRSKFRELQPPSKEYSGNTEKAVSISKDRPNSAPNSPPQRRRPATLAPFIKLSPTSAVTYRKDPTLSGRKLSMQEQRSHYSTLSPGEASCGSASPPECGTPGLKLSPIDTDLMGDLHDVIFQKCSSLMDDQREDPVPPVDRTVAQSPNDLIRLDSTPSFEEFDPLVSTNPPAASSSNFGPTNINNSNNNIMHKLKETSLSNPLYPYYTPQGYNSTQGNTSFLYPNNVIMPVGRNAAAVPAIQPSSSSNINQHSRNEAQDSQLLREYGIEFKSWGHNGTGGQTLPSNGALVKPVVTDPFEDVERLANGTQQHQLNTNQRMWTKFD</sequence>
<feature type="domain" description="UDENN" evidence="5">
    <location>
        <begin position="14"/>
        <end position="380"/>
    </location>
</feature>
<dbReference type="GO" id="GO:0030136">
    <property type="term" value="C:clathrin-coated vesicle"/>
    <property type="evidence" value="ECO:0007669"/>
    <property type="project" value="UniProtKB-SubCell"/>
</dbReference>
<dbReference type="InterPro" id="IPR005112">
    <property type="entry name" value="dDENN_dom"/>
</dbReference>
<dbReference type="PROSITE" id="PS50211">
    <property type="entry name" value="DENN"/>
    <property type="match status" value="1"/>
</dbReference>